<feature type="compositionally biased region" description="Low complexity" evidence="1">
    <location>
        <begin position="1"/>
        <end position="18"/>
    </location>
</feature>
<reference evidence="2 3" key="1">
    <citation type="submission" date="2017-07" db="EMBL/GenBank/DDBJ databases">
        <title>Draft whole genome sequences of clinical Proprionibacteriaceae strains.</title>
        <authorList>
            <person name="Bernier A.-M."/>
            <person name="Bernard K."/>
            <person name="Domingo M.-C."/>
        </authorList>
    </citation>
    <scope>NUCLEOTIDE SEQUENCE [LARGE SCALE GENOMIC DNA]</scope>
    <source>
        <strain evidence="2 3">NML 130396</strain>
    </source>
</reference>
<comment type="caution">
    <text evidence="2">The sequence shown here is derived from an EMBL/GenBank/DDBJ whole genome shotgun (WGS) entry which is preliminary data.</text>
</comment>
<dbReference type="EMBL" id="NMVQ01000011">
    <property type="protein sequence ID" value="OYO22420.1"/>
    <property type="molecule type" value="Genomic_DNA"/>
</dbReference>
<dbReference type="Proteomes" id="UP000216311">
    <property type="component" value="Unassembled WGS sequence"/>
</dbReference>
<keyword evidence="3" id="KW-1185">Reference proteome</keyword>
<evidence type="ECO:0000313" key="2">
    <source>
        <dbReference type="EMBL" id="OYO22420.1"/>
    </source>
</evidence>
<feature type="compositionally biased region" description="Pro residues" evidence="1">
    <location>
        <begin position="56"/>
        <end position="69"/>
    </location>
</feature>
<accession>A0A255H402</accession>
<sequence length="301" mass="32148">MTATAAAAPDALSSLTPADRPAVQERAAALPLATPQAAAPDDQPVGDRPDRGATRPPVPAAVPPAAVPPPPAPAVVAPPVPRVAGIPNPCPIDLPITDAMSAATITDRAEKRWGLTLTGSQWRSSEYRPVVKLFAETLDAVDCTDYLARVKAGNGGRLEINSGSTRSWAWGDYGLTRPNVLTLDFSKFKQGYAEGDRGRLVRLIIHEMAHSLNTDRDASPAYWNRFQGVWAGNGPVSHYGSTPTESFADAVGYYVARCAADNPYATTRHRDYYEYVKANIFGGREFGTAVGTRQSCDGEGR</sequence>
<organism evidence="2 3">
    <name type="scientific">Enemella dayhoffiae</name>
    <dbReference type="NCBI Taxonomy" id="2016507"/>
    <lineage>
        <taxon>Bacteria</taxon>
        <taxon>Bacillati</taxon>
        <taxon>Actinomycetota</taxon>
        <taxon>Actinomycetes</taxon>
        <taxon>Propionibacteriales</taxon>
        <taxon>Propionibacteriaceae</taxon>
        <taxon>Enemella</taxon>
    </lineage>
</organism>
<evidence type="ECO:0000313" key="3">
    <source>
        <dbReference type="Proteomes" id="UP000216311"/>
    </source>
</evidence>
<name>A0A255H402_9ACTN</name>
<dbReference type="AlphaFoldDB" id="A0A255H402"/>
<gene>
    <name evidence="2" type="ORF">CGZ93_07755</name>
</gene>
<protein>
    <submittedName>
        <fullName evidence="2">Uncharacterized protein</fullName>
    </submittedName>
</protein>
<feature type="region of interest" description="Disordered" evidence="1">
    <location>
        <begin position="1"/>
        <end position="69"/>
    </location>
</feature>
<evidence type="ECO:0000256" key="1">
    <source>
        <dbReference type="SAM" id="MobiDB-lite"/>
    </source>
</evidence>
<feature type="compositionally biased region" description="Low complexity" evidence="1">
    <location>
        <begin position="27"/>
        <end position="43"/>
    </location>
</feature>
<proteinExistence type="predicted"/>